<name>A0A8T0UBS7_PANVG</name>
<dbReference type="EMBL" id="CM029042">
    <property type="protein sequence ID" value="KAG2618413.1"/>
    <property type="molecule type" value="Genomic_DNA"/>
</dbReference>
<gene>
    <name evidence="2" type="ORF">PVAP13_3NG079570</name>
</gene>
<protein>
    <submittedName>
        <fullName evidence="2">Uncharacterized protein</fullName>
    </submittedName>
</protein>
<dbReference type="AlphaFoldDB" id="A0A8T0UBS7"/>
<evidence type="ECO:0000313" key="2">
    <source>
        <dbReference type="EMBL" id="KAG2618413.1"/>
    </source>
</evidence>
<accession>A0A8T0UBS7</accession>
<feature type="compositionally biased region" description="Basic and acidic residues" evidence="1">
    <location>
        <begin position="151"/>
        <end position="174"/>
    </location>
</feature>
<dbReference type="Proteomes" id="UP000823388">
    <property type="component" value="Chromosome 3N"/>
</dbReference>
<proteinExistence type="predicted"/>
<feature type="compositionally biased region" description="Low complexity" evidence="1">
    <location>
        <begin position="94"/>
        <end position="106"/>
    </location>
</feature>
<keyword evidence="3" id="KW-1185">Reference proteome</keyword>
<feature type="region of interest" description="Disordered" evidence="1">
    <location>
        <begin position="143"/>
        <end position="201"/>
    </location>
</feature>
<reference evidence="2" key="1">
    <citation type="submission" date="2020-05" db="EMBL/GenBank/DDBJ databases">
        <title>WGS assembly of Panicum virgatum.</title>
        <authorList>
            <person name="Lovell J.T."/>
            <person name="Jenkins J."/>
            <person name="Shu S."/>
            <person name="Juenger T.E."/>
            <person name="Schmutz J."/>
        </authorList>
    </citation>
    <scope>NUCLEOTIDE SEQUENCE</scope>
    <source>
        <strain evidence="2">AP13</strain>
    </source>
</reference>
<evidence type="ECO:0000313" key="3">
    <source>
        <dbReference type="Proteomes" id="UP000823388"/>
    </source>
</evidence>
<evidence type="ECO:0000256" key="1">
    <source>
        <dbReference type="SAM" id="MobiDB-lite"/>
    </source>
</evidence>
<feature type="region of interest" description="Disordered" evidence="1">
    <location>
        <begin position="94"/>
        <end position="128"/>
    </location>
</feature>
<comment type="caution">
    <text evidence="2">The sequence shown here is derived from an EMBL/GenBank/DDBJ whole genome shotgun (WGS) entry which is preliminary data.</text>
</comment>
<sequence length="251" mass="27213">MAALVSDRRLLGRWRQNPFPSSTLRAVGRCSFIVQAAHGVGRWNLAGFGMEQEGCGSFGSIPPAGMLVIVLWAQSLGMLAQRLPLRPPIRIFRRSSQSSPPSISAPQPLPSPPVRSRRRPFPPPQNAPLSRILLFRLPPIADKTESSGSDVTKKIGGETREKGDVKGEKGEELGKQSSRVKVSPRERQLGGNGERPSACGLRPALPTTVGSILPCPSPSRDEVLMPESCFSGYFTAWGFHVDAAWFQVPTP</sequence>
<organism evidence="2 3">
    <name type="scientific">Panicum virgatum</name>
    <name type="common">Blackwell switchgrass</name>
    <dbReference type="NCBI Taxonomy" id="38727"/>
    <lineage>
        <taxon>Eukaryota</taxon>
        <taxon>Viridiplantae</taxon>
        <taxon>Streptophyta</taxon>
        <taxon>Embryophyta</taxon>
        <taxon>Tracheophyta</taxon>
        <taxon>Spermatophyta</taxon>
        <taxon>Magnoliopsida</taxon>
        <taxon>Liliopsida</taxon>
        <taxon>Poales</taxon>
        <taxon>Poaceae</taxon>
        <taxon>PACMAD clade</taxon>
        <taxon>Panicoideae</taxon>
        <taxon>Panicodae</taxon>
        <taxon>Paniceae</taxon>
        <taxon>Panicinae</taxon>
        <taxon>Panicum</taxon>
        <taxon>Panicum sect. Hiantes</taxon>
    </lineage>
</organism>